<dbReference type="EMBL" id="NBNE01006309">
    <property type="protein sequence ID" value="OWZ02229.1"/>
    <property type="molecule type" value="Genomic_DNA"/>
</dbReference>
<accession>A0A225VB94</accession>
<dbReference type="OrthoDB" id="128836at2759"/>
<comment type="caution">
    <text evidence="1">The sequence shown here is derived from an EMBL/GenBank/DDBJ whole genome shotgun (WGS) entry which is preliminary data.</text>
</comment>
<dbReference type="Proteomes" id="UP000198211">
    <property type="component" value="Unassembled WGS sequence"/>
</dbReference>
<evidence type="ECO:0000313" key="2">
    <source>
        <dbReference type="Proteomes" id="UP000198211"/>
    </source>
</evidence>
<reference evidence="2" key="1">
    <citation type="submission" date="2017-03" db="EMBL/GenBank/DDBJ databases">
        <title>Phytopthora megakarya and P. palmivora, two closely related causual agents of cacao black pod achieved similar genome size and gene model numbers by different mechanisms.</title>
        <authorList>
            <person name="Ali S."/>
            <person name="Shao J."/>
            <person name="Larry D.J."/>
            <person name="Kronmiller B."/>
            <person name="Shen D."/>
            <person name="Strem M.D."/>
            <person name="Melnick R.L."/>
            <person name="Guiltinan M.J."/>
            <person name="Tyler B.M."/>
            <person name="Meinhardt L.W."/>
            <person name="Bailey B.A."/>
        </authorList>
    </citation>
    <scope>NUCLEOTIDE SEQUENCE [LARGE SCALE GENOMIC DNA]</scope>
    <source>
        <strain evidence="2">zdho120</strain>
    </source>
</reference>
<dbReference type="AlphaFoldDB" id="A0A225VB94"/>
<sequence length="129" mass="14779">MSMKLSNIWMQGTYPPLKHADQLSNMRCKTNIITDCLSTMKAYSTYTSLPMLEFRILNGPGADIAERLLYLEVPIHFVWVKMGYRYVWQPRERGGDKTIGRLISMSPRDISHGVVMETYKAADLSIGFL</sequence>
<keyword evidence="2" id="KW-1185">Reference proteome</keyword>
<evidence type="ECO:0000313" key="1">
    <source>
        <dbReference type="EMBL" id="OWZ02229.1"/>
    </source>
</evidence>
<name>A0A225VB94_9STRA</name>
<proteinExistence type="predicted"/>
<gene>
    <name evidence="1" type="ORF">PHMEG_00026247</name>
</gene>
<organism evidence="1 2">
    <name type="scientific">Phytophthora megakarya</name>
    <dbReference type="NCBI Taxonomy" id="4795"/>
    <lineage>
        <taxon>Eukaryota</taxon>
        <taxon>Sar</taxon>
        <taxon>Stramenopiles</taxon>
        <taxon>Oomycota</taxon>
        <taxon>Peronosporomycetes</taxon>
        <taxon>Peronosporales</taxon>
        <taxon>Peronosporaceae</taxon>
        <taxon>Phytophthora</taxon>
    </lineage>
</organism>
<protein>
    <submittedName>
        <fullName evidence="1">Uncharacterized protein</fullName>
    </submittedName>
</protein>